<dbReference type="Proteomes" id="UP000740557">
    <property type="component" value="Unassembled WGS sequence"/>
</dbReference>
<feature type="transmembrane region" description="Helical" evidence="1">
    <location>
        <begin position="64"/>
        <end position="84"/>
    </location>
</feature>
<name>A0A955EDJ0_UNCKA</name>
<dbReference type="EMBL" id="JAGQNX010000107">
    <property type="protein sequence ID" value="MCA9308563.1"/>
    <property type="molecule type" value="Genomic_DNA"/>
</dbReference>
<accession>A0A955EDJ0</accession>
<feature type="transmembrane region" description="Helical" evidence="1">
    <location>
        <begin position="142"/>
        <end position="163"/>
    </location>
</feature>
<protein>
    <submittedName>
        <fullName evidence="2">Uncharacterized protein</fullName>
    </submittedName>
</protein>
<gene>
    <name evidence="2" type="ORF">KC980_03550</name>
</gene>
<keyword evidence="1" id="KW-0812">Transmembrane</keyword>
<keyword evidence="1" id="KW-1133">Transmembrane helix</keyword>
<reference evidence="2" key="1">
    <citation type="submission" date="2020-04" db="EMBL/GenBank/DDBJ databases">
        <authorList>
            <person name="Zhang T."/>
        </authorList>
    </citation>
    <scope>NUCLEOTIDE SEQUENCE</scope>
    <source>
        <strain evidence="2">HKST-UBA79</strain>
    </source>
</reference>
<evidence type="ECO:0000313" key="3">
    <source>
        <dbReference type="Proteomes" id="UP000740557"/>
    </source>
</evidence>
<feature type="transmembrane region" description="Helical" evidence="1">
    <location>
        <begin position="96"/>
        <end position="121"/>
    </location>
</feature>
<dbReference type="AlphaFoldDB" id="A0A955EDJ0"/>
<evidence type="ECO:0000256" key="1">
    <source>
        <dbReference type="SAM" id="Phobius"/>
    </source>
</evidence>
<keyword evidence="1" id="KW-0472">Membrane</keyword>
<reference evidence="2" key="2">
    <citation type="journal article" date="2021" name="Microbiome">
        <title>Successional dynamics and alternative stable states in a saline activated sludge microbial community over 9 years.</title>
        <authorList>
            <person name="Wang Y."/>
            <person name="Ye J."/>
            <person name="Ju F."/>
            <person name="Liu L."/>
            <person name="Boyd J.A."/>
            <person name="Deng Y."/>
            <person name="Parks D.H."/>
            <person name="Jiang X."/>
            <person name="Yin X."/>
            <person name="Woodcroft B.J."/>
            <person name="Tyson G.W."/>
            <person name="Hugenholtz P."/>
            <person name="Polz M.F."/>
            <person name="Zhang T."/>
        </authorList>
    </citation>
    <scope>NUCLEOTIDE SEQUENCE</scope>
    <source>
        <strain evidence="2">HKST-UBA79</strain>
    </source>
</reference>
<evidence type="ECO:0000313" key="2">
    <source>
        <dbReference type="EMBL" id="MCA9308563.1"/>
    </source>
</evidence>
<proteinExistence type="predicted"/>
<feature type="non-terminal residue" evidence="2">
    <location>
        <position position="1"/>
    </location>
</feature>
<organism evidence="2 3">
    <name type="scientific">candidate division WWE3 bacterium</name>
    <dbReference type="NCBI Taxonomy" id="2053526"/>
    <lineage>
        <taxon>Bacteria</taxon>
        <taxon>Katanobacteria</taxon>
    </lineage>
</organism>
<comment type="caution">
    <text evidence="2">The sequence shown here is derived from an EMBL/GenBank/DDBJ whole genome shotgun (WGS) entry which is preliminary data.</text>
</comment>
<sequence length="254" mass="28132">YVILTRIIVPAFRVNKQKVGTKLAALNNSYTYVHTYLKLIMNKIPTWHPTGVQVSGLHKDFVEAMNLGTAISTANIILFIIVLIKTPQVLGNYQSYLVLGWALYNMFWHAMYLHLVAKYIYTHKKSSLISSLDKNLAFIQRHATLAVYGLLVITVFVGTHTALQNPQAPTNLAMNVLLNRNGISNSALAGVNVTTRAVLGAQDVRFSNKIYLCDSEDGFSTITPGKGILNTLATNEIAFVQAPHHNVLCDAYNQ</sequence>